<organism evidence="3 4">
    <name type="scientific">Vanilla planifolia</name>
    <name type="common">Vanilla</name>
    <dbReference type="NCBI Taxonomy" id="51239"/>
    <lineage>
        <taxon>Eukaryota</taxon>
        <taxon>Viridiplantae</taxon>
        <taxon>Streptophyta</taxon>
        <taxon>Embryophyta</taxon>
        <taxon>Tracheophyta</taxon>
        <taxon>Spermatophyta</taxon>
        <taxon>Magnoliopsida</taxon>
        <taxon>Liliopsida</taxon>
        <taxon>Asparagales</taxon>
        <taxon>Orchidaceae</taxon>
        <taxon>Vanilloideae</taxon>
        <taxon>Vanilleae</taxon>
        <taxon>Vanilla</taxon>
    </lineage>
</organism>
<sequence>MGRYAKWRRLYIVLGVAVGYICGSPLEMGKGDRFFVCFFCIFAFAMGFCWALGFFTPKVKSRSASQGRTKLRIMCQGQRFLDDLRRPATSAAAALAPARARLAITNAELAVARARLVESMAQLERERARAADLRRRLVESYAERDRLRKLASVMDIIRYQLARKKLRLEDASRSRSA</sequence>
<keyword evidence="1" id="KW-0175">Coiled coil</keyword>
<feature type="transmembrane region" description="Helical" evidence="2">
    <location>
        <begin position="33"/>
        <end position="55"/>
    </location>
</feature>
<keyword evidence="2" id="KW-1133">Transmembrane helix</keyword>
<keyword evidence="2" id="KW-0812">Transmembrane</keyword>
<dbReference type="EMBL" id="JADCNM010000007">
    <property type="protein sequence ID" value="KAG0475465.1"/>
    <property type="molecule type" value="Genomic_DNA"/>
</dbReference>
<dbReference type="OrthoDB" id="10567075at2759"/>
<proteinExistence type="predicted"/>
<evidence type="ECO:0008006" key="5">
    <source>
        <dbReference type="Google" id="ProtNLM"/>
    </source>
</evidence>
<evidence type="ECO:0000256" key="2">
    <source>
        <dbReference type="SAM" id="Phobius"/>
    </source>
</evidence>
<evidence type="ECO:0000313" key="4">
    <source>
        <dbReference type="Proteomes" id="UP000639772"/>
    </source>
</evidence>
<name>A0A835UWY2_VANPL</name>
<dbReference type="AlphaFoldDB" id="A0A835UWY2"/>
<dbReference type="Proteomes" id="UP000639772">
    <property type="component" value="Chromosome 7"/>
</dbReference>
<accession>A0A835UWY2</accession>
<keyword evidence="2" id="KW-0472">Membrane</keyword>
<evidence type="ECO:0000313" key="3">
    <source>
        <dbReference type="EMBL" id="KAG0475465.1"/>
    </source>
</evidence>
<feature type="coiled-coil region" evidence="1">
    <location>
        <begin position="106"/>
        <end position="150"/>
    </location>
</feature>
<evidence type="ECO:0000256" key="1">
    <source>
        <dbReference type="SAM" id="Coils"/>
    </source>
</evidence>
<gene>
    <name evidence="3" type="ORF">HPP92_015151</name>
</gene>
<comment type="caution">
    <text evidence="3">The sequence shown here is derived from an EMBL/GenBank/DDBJ whole genome shotgun (WGS) entry which is preliminary data.</text>
</comment>
<reference evidence="3 4" key="1">
    <citation type="journal article" date="2020" name="Nat. Food">
        <title>A phased Vanilla planifolia genome enables genetic improvement of flavour and production.</title>
        <authorList>
            <person name="Hasing T."/>
            <person name="Tang H."/>
            <person name="Brym M."/>
            <person name="Khazi F."/>
            <person name="Huang T."/>
            <person name="Chambers A.H."/>
        </authorList>
    </citation>
    <scope>NUCLEOTIDE SEQUENCE [LARGE SCALE GENOMIC DNA]</scope>
    <source>
        <tissue evidence="3">Leaf</tissue>
    </source>
</reference>
<protein>
    <recommendedName>
        <fullName evidence="5">ATP synthase protein MI25</fullName>
    </recommendedName>
</protein>